<evidence type="ECO:0000256" key="7">
    <source>
        <dbReference type="ARBA" id="ARBA00023136"/>
    </source>
</evidence>
<comment type="subcellular location">
    <subcellularLocation>
        <location evidence="1">Cell membrane</location>
        <topology evidence="1">Multi-pass membrane protein</topology>
    </subcellularLocation>
</comment>
<dbReference type="InterPro" id="IPR050297">
    <property type="entry name" value="LipidA_mod_glycosyltrf_83"/>
</dbReference>
<dbReference type="GO" id="GO:0016763">
    <property type="term" value="F:pentosyltransferase activity"/>
    <property type="evidence" value="ECO:0007669"/>
    <property type="project" value="TreeGrafter"/>
</dbReference>
<dbReference type="GO" id="GO:0009103">
    <property type="term" value="P:lipopolysaccharide biosynthetic process"/>
    <property type="evidence" value="ECO:0007669"/>
    <property type="project" value="UniProtKB-ARBA"/>
</dbReference>
<feature type="transmembrane region" description="Helical" evidence="8">
    <location>
        <begin position="109"/>
        <end position="128"/>
    </location>
</feature>
<feature type="transmembrane region" description="Helical" evidence="8">
    <location>
        <begin position="260"/>
        <end position="277"/>
    </location>
</feature>
<keyword evidence="4" id="KW-0808">Transferase</keyword>
<organism evidence="10 11">
    <name type="scientific">Candidatus Blackburnbacteria bacterium RIFCSPLOWO2_01_FULL_41_27</name>
    <dbReference type="NCBI Taxonomy" id="1797520"/>
    <lineage>
        <taxon>Bacteria</taxon>
        <taxon>Candidatus Blackburniibacteriota</taxon>
    </lineage>
</organism>
<evidence type="ECO:0000256" key="4">
    <source>
        <dbReference type="ARBA" id="ARBA00022679"/>
    </source>
</evidence>
<gene>
    <name evidence="10" type="ORF">A3A58_00125</name>
</gene>
<feature type="transmembrane region" description="Helical" evidence="8">
    <location>
        <begin position="158"/>
        <end position="191"/>
    </location>
</feature>
<keyword evidence="7 8" id="KW-0472">Membrane</keyword>
<accession>A0A1G1VBG5</accession>
<feature type="transmembrane region" description="Helical" evidence="8">
    <location>
        <begin position="197"/>
        <end position="216"/>
    </location>
</feature>
<evidence type="ECO:0000256" key="8">
    <source>
        <dbReference type="SAM" id="Phobius"/>
    </source>
</evidence>
<keyword evidence="3" id="KW-0328">Glycosyltransferase</keyword>
<feature type="transmembrane region" description="Helical" evidence="8">
    <location>
        <begin position="79"/>
        <end position="97"/>
    </location>
</feature>
<feature type="transmembrane region" description="Helical" evidence="8">
    <location>
        <begin position="283"/>
        <end position="301"/>
    </location>
</feature>
<dbReference type="Proteomes" id="UP000177685">
    <property type="component" value="Unassembled WGS sequence"/>
</dbReference>
<feature type="transmembrane region" description="Helical" evidence="8">
    <location>
        <begin position="308"/>
        <end position="326"/>
    </location>
</feature>
<evidence type="ECO:0000313" key="10">
    <source>
        <dbReference type="EMBL" id="OGY12768.1"/>
    </source>
</evidence>
<feature type="transmembrane region" description="Helical" evidence="8">
    <location>
        <begin position="332"/>
        <end position="354"/>
    </location>
</feature>
<evidence type="ECO:0000259" key="9">
    <source>
        <dbReference type="Pfam" id="PF13231"/>
    </source>
</evidence>
<proteinExistence type="predicted"/>
<dbReference type="PANTHER" id="PTHR33908">
    <property type="entry name" value="MANNOSYLTRANSFERASE YKCB-RELATED"/>
    <property type="match status" value="1"/>
</dbReference>
<reference evidence="10 11" key="1">
    <citation type="journal article" date="2016" name="Nat. Commun.">
        <title>Thousands of microbial genomes shed light on interconnected biogeochemical processes in an aquifer system.</title>
        <authorList>
            <person name="Anantharaman K."/>
            <person name="Brown C.T."/>
            <person name="Hug L.A."/>
            <person name="Sharon I."/>
            <person name="Castelle C.J."/>
            <person name="Probst A.J."/>
            <person name="Thomas B.C."/>
            <person name="Singh A."/>
            <person name="Wilkins M.J."/>
            <person name="Karaoz U."/>
            <person name="Brodie E.L."/>
            <person name="Williams K.H."/>
            <person name="Hubbard S.S."/>
            <person name="Banfield J.F."/>
        </authorList>
    </citation>
    <scope>NUCLEOTIDE SEQUENCE [LARGE SCALE GENOMIC DNA]</scope>
</reference>
<dbReference type="Pfam" id="PF13231">
    <property type="entry name" value="PMT_2"/>
    <property type="match status" value="1"/>
</dbReference>
<dbReference type="EMBL" id="MHCD01000048">
    <property type="protein sequence ID" value="OGY12768.1"/>
    <property type="molecule type" value="Genomic_DNA"/>
</dbReference>
<evidence type="ECO:0000256" key="2">
    <source>
        <dbReference type="ARBA" id="ARBA00022475"/>
    </source>
</evidence>
<keyword evidence="2" id="KW-1003">Cell membrane</keyword>
<dbReference type="PANTHER" id="PTHR33908:SF11">
    <property type="entry name" value="MEMBRANE PROTEIN"/>
    <property type="match status" value="1"/>
</dbReference>
<name>A0A1G1VBG5_9BACT</name>
<evidence type="ECO:0000256" key="1">
    <source>
        <dbReference type="ARBA" id="ARBA00004651"/>
    </source>
</evidence>
<evidence type="ECO:0000256" key="3">
    <source>
        <dbReference type="ARBA" id="ARBA00022676"/>
    </source>
</evidence>
<keyword evidence="5 8" id="KW-0812">Transmembrane</keyword>
<feature type="domain" description="Glycosyltransferase RgtA/B/C/D-like" evidence="9">
    <location>
        <begin position="59"/>
        <end position="213"/>
    </location>
</feature>
<dbReference type="AlphaFoldDB" id="A0A1G1VBG5"/>
<evidence type="ECO:0000313" key="11">
    <source>
        <dbReference type="Proteomes" id="UP000177685"/>
    </source>
</evidence>
<comment type="caution">
    <text evidence="10">The sequence shown here is derived from an EMBL/GenBank/DDBJ whole genome shotgun (WGS) entry which is preliminary data.</text>
</comment>
<protein>
    <recommendedName>
        <fullName evidence="9">Glycosyltransferase RgtA/B/C/D-like domain-containing protein</fullName>
    </recommendedName>
</protein>
<dbReference type="GO" id="GO:0005886">
    <property type="term" value="C:plasma membrane"/>
    <property type="evidence" value="ECO:0007669"/>
    <property type="project" value="UniProtKB-SubCell"/>
</dbReference>
<evidence type="ECO:0000256" key="5">
    <source>
        <dbReference type="ARBA" id="ARBA00022692"/>
    </source>
</evidence>
<dbReference type="InterPro" id="IPR038731">
    <property type="entry name" value="RgtA/B/C-like"/>
</dbReference>
<keyword evidence="6 8" id="KW-1133">Transmembrane helix</keyword>
<evidence type="ECO:0000256" key="6">
    <source>
        <dbReference type="ARBA" id="ARBA00022989"/>
    </source>
</evidence>
<sequence length="475" mass="54515">MKPILTVLAIALFLRVLWLPQNLFFGFEQGRDMLAVAKIINFEDLRLIGANTDVDGVFHGVFYYYFLVPIHALTGGDPLAITYFLIFLNAIGVYFLYRAVKEIFGEQTALLSSFFYAVSYSAIIYARWLSNPNLIPFLAIILFYALVRARSEKWFISLAAVCWGLIFHLSLATASTLVLPILFFIFLYKIIPSLRHVLFTIVTLLIIFSPYIVFDFKNDHILANKLLAYTGNLTKEKNYLAAYEVFFTEAADNLMPFNRNISLVILGAVLFWVLTTVKNKQTLAVAGFIVLPVLFYSVLGITPIRHVYIALPPFLGILFAAAFLFLAKSKYFYLGTFLAVLVVFANLWHSLSVLPESKGNFLQRSQRTYLGDQKKVLDYIYTSAAGEPFSYEYFSVPWWKSEAWEYLFLWYGKNNYGYMPSEAITQTFYSVWEPDETIPIYKDNWYGVLNTASNIIDIKQFGSLGVEKRTWKQKI</sequence>